<dbReference type="EMBL" id="JAHLKM010000030">
    <property type="protein sequence ID" value="MCQ4334615.1"/>
    <property type="molecule type" value="Genomic_DNA"/>
</dbReference>
<comment type="caution">
    <text evidence="1">The sequence shown here is derived from an EMBL/GenBank/DDBJ whole genome shotgun (WGS) entry which is preliminary data.</text>
</comment>
<protein>
    <recommendedName>
        <fullName evidence="3">Glycosyltransferase</fullName>
    </recommendedName>
</protein>
<dbReference type="Proteomes" id="UP001139494">
    <property type="component" value="Unassembled WGS sequence"/>
</dbReference>
<keyword evidence="2" id="KW-1185">Reference proteome</keyword>
<evidence type="ECO:0008006" key="3">
    <source>
        <dbReference type="Google" id="ProtNLM"/>
    </source>
</evidence>
<accession>A0A9R1D7U1</accession>
<evidence type="ECO:0000313" key="1">
    <source>
        <dbReference type="EMBL" id="MCQ4334615.1"/>
    </source>
</evidence>
<dbReference type="InterPro" id="IPR029044">
    <property type="entry name" value="Nucleotide-diphossugar_trans"/>
</dbReference>
<dbReference type="SUPFAM" id="SSF53448">
    <property type="entry name" value="Nucleotide-diphospho-sugar transferases"/>
    <property type="match status" value="1"/>
</dbReference>
<name>A0A9R1D7U1_9EURY</name>
<dbReference type="Gene3D" id="3.90.550.10">
    <property type="entry name" value="Spore Coat Polysaccharide Biosynthesis Protein SpsA, Chain A"/>
    <property type="match status" value="1"/>
</dbReference>
<dbReference type="RefSeq" id="WP_256030678.1">
    <property type="nucleotide sequence ID" value="NZ_JAHLKM010000030.1"/>
</dbReference>
<gene>
    <name evidence="1" type="ORF">KM295_14240</name>
</gene>
<evidence type="ECO:0000313" key="2">
    <source>
        <dbReference type="Proteomes" id="UP001139494"/>
    </source>
</evidence>
<proteinExistence type="predicted"/>
<reference evidence="1" key="1">
    <citation type="journal article" date="2023" name="Front. Microbiol.">
        <title>Genomic-based phylogenetic and metabolic analyses of the genus Natronomonas, and description of Natronomonas aquatica sp. nov.</title>
        <authorList>
            <person name="Garcia-Roldan A."/>
            <person name="Duran-Viseras A."/>
            <person name="de la Haba R.R."/>
            <person name="Corral P."/>
            <person name="Sanchez-Porro C."/>
            <person name="Ventosa A."/>
        </authorList>
    </citation>
    <scope>NUCLEOTIDE SEQUENCE</scope>
    <source>
        <strain evidence="1">F2-12</strain>
    </source>
</reference>
<organism evidence="1 2">
    <name type="scientific">Natronomonas aquatica</name>
    <dbReference type="NCBI Taxonomy" id="2841590"/>
    <lineage>
        <taxon>Archaea</taxon>
        <taxon>Methanobacteriati</taxon>
        <taxon>Methanobacteriota</taxon>
        <taxon>Stenosarchaea group</taxon>
        <taxon>Halobacteria</taxon>
        <taxon>Halobacteriales</taxon>
        <taxon>Natronomonadaceae</taxon>
        <taxon>Natronomonas</taxon>
    </lineage>
</organism>
<dbReference type="AlphaFoldDB" id="A0A9R1D7U1"/>
<sequence length="291" mass="32494">MSATDKQLAVGVPIYSRETALRQFLESVPSYVETAYVAENGPPDDRDRDVYDRSWPFSLDVIALEHDDGIGACRAAIVDTCSEPYLWVGDCDMAFVDGGDLRTLRAILEAHSDLGGVSGWLLEDRAVRAGARDLETVGDSAIKEASGVDLEHDPVPFARFDFIPQAGLFRTAIYEDYSYDPDVRSTEHFDFFYAHRQLGAWDFASTPTVLIRHDRNINAEYRESQRGSGHVDRDILAEKWGIEHVEPGARADWATVHDHGLKSDAFNLVKQTTPAPVWVRLKRGLERVGIA</sequence>